<protein>
    <submittedName>
        <fullName evidence="2">Uncharacterized protein</fullName>
    </submittedName>
</protein>
<feature type="region of interest" description="Disordered" evidence="1">
    <location>
        <begin position="69"/>
        <end position="90"/>
    </location>
</feature>
<dbReference type="RefSeq" id="WP_381088376.1">
    <property type="nucleotide sequence ID" value="NZ_JBHUDX010000083.1"/>
</dbReference>
<name>A0ABW4J0V2_9ACTN</name>
<dbReference type="Proteomes" id="UP001597261">
    <property type="component" value="Unassembled WGS sequence"/>
</dbReference>
<dbReference type="EMBL" id="JBHUDX010000083">
    <property type="protein sequence ID" value="MFD1661840.1"/>
    <property type="molecule type" value="Genomic_DNA"/>
</dbReference>
<proteinExistence type="predicted"/>
<gene>
    <name evidence="2" type="ORF">ACFSL4_27530</name>
</gene>
<organism evidence="2 3">
    <name type="scientific">Streptomyces caeni</name>
    <dbReference type="NCBI Taxonomy" id="2307231"/>
    <lineage>
        <taxon>Bacteria</taxon>
        <taxon>Bacillati</taxon>
        <taxon>Actinomycetota</taxon>
        <taxon>Actinomycetes</taxon>
        <taxon>Kitasatosporales</taxon>
        <taxon>Streptomycetaceae</taxon>
        <taxon>Streptomyces</taxon>
    </lineage>
</organism>
<comment type="caution">
    <text evidence="2">The sequence shown here is derived from an EMBL/GenBank/DDBJ whole genome shotgun (WGS) entry which is preliminary data.</text>
</comment>
<accession>A0ABW4J0V2</accession>
<evidence type="ECO:0000313" key="2">
    <source>
        <dbReference type="EMBL" id="MFD1661840.1"/>
    </source>
</evidence>
<reference evidence="3" key="1">
    <citation type="journal article" date="2019" name="Int. J. Syst. Evol. Microbiol.">
        <title>The Global Catalogue of Microorganisms (GCM) 10K type strain sequencing project: providing services to taxonomists for standard genome sequencing and annotation.</title>
        <authorList>
            <consortium name="The Broad Institute Genomics Platform"/>
            <consortium name="The Broad Institute Genome Sequencing Center for Infectious Disease"/>
            <person name="Wu L."/>
            <person name="Ma J."/>
        </authorList>
    </citation>
    <scope>NUCLEOTIDE SEQUENCE [LARGE SCALE GENOMIC DNA]</scope>
    <source>
        <strain evidence="3">CGMCC 1.12470</strain>
    </source>
</reference>
<evidence type="ECO:0000256" key="1">
    <source>
        <dbReference type="SAM" id="MobiDB-lite"/>
    </source>
</evidence>
<keyword evidence="3" id="KW-1185">Reference proteome</keyword>
<evidence type="ECO:0000313" key="3">
    <source>
        <dbReference type="Proteomes" id="UP001597261"/>
    </source>
</evidence>
<sequence>MTHRADGELTCRQLGAVVTVLGGALTLAPFTGASVRAAGRSGHPTLRYGPALRSVTGCLGGVGIRLEPAPAFARRRRRRPPSPSTAGQRR</sequence>